<accession>A0A2N0D2K5</accession>
<dbReference type="PROSITE" id="PS50931">
    <property type="entry name" value="HTH_LYSR"/>
    <property type="match status" value="1"/>
</dbReference>
<organism evidence="9 11">
    <name type="scientific">Rhizobium sullae</name>
    <name type="common">Rhizobium hedysari</name>
    <dbReference type="NCBI Taxonomy" id="50338"/>
    <lineage>
        <taxon>Bacteria</taxon>
        <taxon>Pseudomonadati</taxon>
        <taxon>Pseudomonadota</taxon>
        <taxon>Alphaproteobacteria</taxon>
        <taxon>Hyphomicrobiales</taxon>
        <taxon>Rhizobiaceae</taxon>
        <taxon>Rhizobium/Agrobacterium group</taxon>
        <taxon>Rhizobium</taxon>
    </lineage>
</organism>
<keyword evidence="12" id="KW-1185">Reference proteome</keyword>
<dbReference type="InterPro" id="IPR000847">
    <property type="entry name" value="LysR_HTH_N"/>
</dbReference>
<dbReference type="InterPro" id="IPR058163">
    <property type="entry name" value="LysR-type_TF_proteobact-type"/>
</dbReference>
<evidence type="ECO:0000313" key="11">
    <source>
        <dbReference type="Proteomes" id="UP000232164"/>
    </source>
</evidence>
<reference evidence="10" key="3">
    <citation type="submission" date="2022-09" db="EMBL/GenBank/DDBJ databases">
        <title>Australian commercial rhizobial inoculants.</title>
        <authorList>
            <person name="Kohlmeier M.G."/>
            <person name="O'Hara G.W."/>
            <person name="Colombi E."/>
            <person name="Ramsay J.P."/>
            <person name="Terpolilli J."/>
        </authorList>
    </citation>
    <scope>NUCLEOTIDE SEQUENCE</scope>
    <source>
        <strain evidence="10">WSM1592</strain>
    </source>
</reference>
<keyword evidence="4" id="KW-0804">Transcription</keyword>
<keyword evidence="2" id="KW-0805">Transcription regulation</keyword>
<evidence type="ECO:0000256" key="2">
    <source>
        <dbReference type="ARBA" id="ARBA00023015"/>
    </source>
</evidence>
<dbReference type="EMBL" id="CP104143">
    <property type="protein sequence ID" value="UWU15128.1"/>
    <property type="molecule type" value="Genomic_DNA"/>
</dbReference>
<evidence type="ECO:0000256" key="3">
    <source>
        <dbReference type="ARBA" id="ARBA00023125"/>
    </source>
</evidence>
<evidence type="ECO:0000313" key="12">
    <source>
        <dbReference type="Proteomes" id="UP001060123"/>
    </source>
</evidence>
<dbReference type="Gene3D" id="3.40.190.290">
    <property type="match status" value="1"/>
</dbReference>
<protein>
    <recommendedName>
        <fullName evidence="6">HTH-type transcriptional regulator TtuA</fullName>
    </recommendedName>
    <alternativeName>
        <fullName evidence="7">Tartrate utilization transcriptional regulator</fullName>
    </alternativeName>
</protein>
<evidence type="ECO:0000256" key="4">
    <source>
        <dbReference type="ARBA" id="ARBA00023163"/>
    </source>
</evidence>
<keyword evidence="3" id="KW-0238">DNA-binding</keyword>
<feature type="domain" description="HTH lysR-type" evidence="8">
    <location>
        <begin position="1"/>
        <end position="61"/>
    </location>
</feature>
<dbReference type="InterPro" id="IPR036390">
    <property type="entry name" value="WH_DNA-bd_sf"/>
</dbReference>
<comment type="function">
    <text evidence="5">Transcriptional regulator of the ttuABCDE tartrate utilization operon.</text>
</comment>
<dbReference type="CDD" id="cd08474">
    <property type="entry name" value="PBP2_CrgA_like_5"/>
    <property type="match status" value="1"/>
</dbReference>
<dbReference type="SUPFAM" id="SSF46785">
    <property type="entry name" value="Winged helix' DNA-binding domain"/>
    <property type="match status" value="1"/>
</dbReference>
<evidence type="ECO:0000313" key="10">
    <source>
        <dbReference type="EMBL" id="UWU15128.1"/>
    </source>
</evidence>
<dbReference type="InterPro" id="IPR036388">
    <property type="entry name" value="WH-like_DNA-bd_sf"/>
</dbReference>
<evidence type="ECO:0000259" key="8">
    <source>
        <dbReference type="PROSITE" id="PS50931"/>
    </source>
</evidence>
<name>A0A2N0D2K5_RHISU</name>
<dbReference type="PRINTS" id="PR00039">
    <property type="entry name" value="HTHLYSR"/>
</dbReference>
<dbReference type="Proteomes" id="UP001060123">
    <property type="component" value="Chromosome"/>
</dbReference>
<dbReference type="Pfam" id="PF03466">
    <property type="entry name" value="LysR_substrate"/>
    <property type="match status" value="1"/>
</dbReference>
<dbReference type="GO" id="GO:0003700">
    <property type="term" value="F:DNA-binding transcription factor activity"/>
    <property type="evidence" value="ECO:0007669"/>
    <property type="project" value="InterPro"/>
</dbReference>
<dbReference type="EMBL" id="PIQN01000022">
    <property type="protein sequence ID" value="PKA40324.1"/>
    <property type="molecule type" value="Genomic_DNA"/>
</dbReference>
<dbReference type="Proteomes" id="UP000232164">
    <property type="component" value="Unassembled WGS sequence"/>
</dbReference>
<evidence type="ECO:0000256" key="1">
    <source>
        <dbReference type="ARBA" id="ARBA00009437"/>
    </source>
</evidence>
<dbReference type="SUPFAM" id="SSF53850">
    <property type="entry name" value="Periplasmic binding protein-like II"/>
    <property type="match status" value="1"/>
</dbReference>
<proteinExistence type="inferred from homology"/>
<dbReference type="RefSeq" id="WP_027507533.1">
    <property type="nucleotide sequence ID" value="NZ_CP104143.1"/>
</dbReference>
<dbReference type="PANTHER" id="PTHR30537:SF1">
    <property type="entry name" value="HTH-TYPE TRANSCRIPTIONAL REGULATOR PGRR"/>
    <property type="match status" value="1"/>
</dbReference>
<dbReference type="GO" id="GO:0043565">
    <property type="term" value="F:sequence-specific DNA binding"/>
    <property type="evidence" value="ECO:0007669"/>
    <property type="project" value="TreeGrafter"/>
</dbReference>
<dbReference type="FunFam" id="3.40.190.290:FF:000012">
    <property type="entry name" value="Transcriptional regulator, LysR family"/>
    <property type="match status" value="1"/>
</dbReference>
<comment type="similarity">
    <text evidence="1">Belongs to the LysR transcriptional regulatory family.</text>
</comment>
<sequence length="297" mass="33305">MENGGYDSLAAFVAVAREQSFTRAAIKLGVSPSALSQTIRNLEDRLGMRLLARTTRNVSPTEIGERLLQTLAPRFQEIEAELARLHDLRDKPAGTIRITTNEHAAETIVWPALEGLLQEYPDIRIEITSDPSLVDIVADRYDAGIRLGEQVAKDMISVPIAPDMRMAVVGSPSYFARRPPPATPQDLTAHECINIRLPTSKGLSIWEFEKDGRELNVRVEGRLVFNSGRLRLRAAMNGFGLAYMLEDHARDYIADGRLVRVLSDWCPPFPGYHLYYPSRRQHSPAFALVVEALRYPK</sequence>
<dbReference type="STRING" id="1041146.GCA_000427985_00206"/>
<dbReference type="Gene3D" id="1.10.10.10">
    <property type="entry name" value="Winged helix-like DNA-binding domain superfamily/Winged helix DNA-binding domain"/>
    <property type="match status" value="1"/>
</dbReference>
<dbReference type="Pfam" id="PF00126">
    <property type="entry name" value="HTH_1"/>
    <property type="match status" value="1"/>
</dbReference>
<reference evidence="9 11" key="1">
    <citation type="submission" date="2017-11" db="EMBL/GenBank/DDBJ databases">
        <authorList>
            <person name="Han C.G."/>
        </authorList>
    </citation>
    <scope>NUCLEOTIDE SEQUENCE [LARGE SCALE GENOMIC DNA]</scope>
    <source>
        <strain evidence="9 11">HCNT1</strain>
    </source>
</reference>
<evidence type="ECO:0000256" key="5">
    <source>
        <dbReference type="ARBA" id="ARBA00054626"/>
    </source>
</evidence>
<evidence type="ECO:0000256" key="7">
    <source>
        <dbReference type="ARBA" id="ARBA00083243"/>
    </source>
</evidence>
<gene>
    <name evidence="9" type="ORF">CWR43_27420</name>
    <name evidence="10" type="ORF">N2599_03660</name>
</gene>
<dbReference type="GO" id="GO:0006351">
    <property type="term" value="P:DNA-templated transcription"/>
    <property type="evidence" value="ECO:0007669"/>
    <property type="project" value="TreeGrafter"/>
</dbReference>
<dbReference type="FunFam" id="1.10.10.10:FF:000001">
    <property type="entry name" value="LysR family transcriptional regulator"/>
    <property type="match status" value="1"/>
</dbReference>
<evidence type="ECO:0000313" key="9">
    <source>
        <dbReference type="EMBL" id="PKA40324.1"/>
    </source>
</evidence>
<evidence type="ECO:0000256" key="6">
    <source>
        <dbReference type="ARBA" id="ARBA00067332"/>
    </source>
</evidence>
<reference evidence="9 11" key="2">
    <citation type="submission" date="2017-12" db="EMBL/GenBank/DDBJ databases">
        <title>Genome sequence of Rhizobium sullae HCNT1 isolated from Sulla coronaria nodules and featuring peculiar denitrification phenotypes.</title>
        <authorList>
            <person name="De Diego-Diaz B."/>
            <person name="Treu L."/>
            <person name="Campanaro S."/>
            <person name="Da Silva Duarte V."/>
            <person name="Basaglia M."/>
            <person name="Favaro L."/>
            <person name="Casella S."/>
            <person name="Squartini A."/>
        </authorList>
    </citation>
    <scope>NUCLEOTIDE SEQUENCE [LARGE SCALE GENOMIC DNA]</scope>
    <source>
        <strain evidence="9 11">HCNT1</strain>
    </source>
</reference>
<dbReference type="AlphaFoldDB" id="A0A2N0D2K5"/>
<dbReference type="InterPro" id="IPR005119">
    <property type="entry name" value="LysR_subst-bd"/>
</dbReference>
<dbReference type="PANTHER" id="PTHR30537">
    <property type="entry name" value="HTH-TYPE TRANSCRIPTIONAL REGULATOR"/>
    <property type="match status" value="1"/>
</dbReference>